<gene>
    <name evidence="1" type="ORF">OBBRIDRAFT_128236</name>
</gene>
<dbReference type="EMBL" id="KV722470">
    <property type="protein sequence ID" value="OCH87877.1"/>
    <property type="molecule type" value="Genomic_DNA"/>
</dbReference>
<sequence length="140" mass="15895">MRFLEATLLGPRVVACAPNCQDPRAWTWLSLRLLHRAARKRNRCLCNSLASFPEMSAKRYALLSRHLHLILYFHSLRSPSTFLFWPDNAASFHSLYGTSYVLWVLEIALTLGASCPAARSVPDASRKPGPYYIRTNLGCR</sequence>
<protein>
    <submittedName>
        <fullName evidence="1">Uncharacterized protein</fullName>
    </submittedName>
</protein>
<dbReference type="AlphaFoldDB" id="A0A8E2AWC8"/>
<accession>A0A8E2AWC8</accession>
<keyword evidence="2" id="KW-1185">Reference proteome</keyword>
<organism evidence="1 2">
    <name type="scientific">Obba rivulosa</name>
    <dbReference type="NCBI Taxonomy" id="1052685"/>
    <lineage>
        <taxon>Eukaryota</taxon>
        <taxon>Fungi</taxon>
        <taxon>Dikarya</taxon>
        <taxon>Basidiomycota</taxon>
        <taxon>Agaricomycotina</taxon>
        <taxon>Agaricomycetes</taxon>
        <taxon>Polyporales</taxon>
        <taxon>Gelatoporiaceae</taxon>
        <taxon>Obba</taxon>
    </lineage>
</organism>
<evidence type="ECO:0000313" key="1">
    <source>
        <dbReference type="EMBL" id="OCH87877.1"/>
    </source>
</evidence>
<evidence type="ECO:0000313" key="2">
    <source>
        <dbReference type="Proteomes" id="UP000250043"/>
    </source>
</evidence>
<proteinExistence type="predicted"/>
<reference evidence="1 2" key="1">
    <citation type="submission" date="2016-07" db="EMBL/GenBank/DDBJ databases">
        <title>Draft genome of the white-rot fungus Obba rivulosa 3A-2.</title>
        <authorList>
            <consortium name="DOE Joint Genome Institute"/>
            <person name="Miettinen O."/>
            <person name="Riley R."/>
            <person name="Acob R."/>
            <person name="Barry K."/>
            <person name="Cullen D."/>
            <person name="De Vries R."/>
            <person name="Hainaut M."/>
            <person name="Hatakka A."/>
            <person name="Henrissat B."/>
            <person name="Hilden K."/>
            <person name="Kuo R."/>
            <person name="Labutti K."/>
            <person name="Lipzen A."/>
            <person name="Makela M.R."/>
            <person name="Sandor L."/>
            <person name="Spatafora J.W."/>
            <person name="Grigoriev I.V."/>
            <person name="Hibbett D.S."/>
        </authorList>
    </citation>
    <scope>NUCLEOTIDE SEQUENCE [LARGE SCALE GENOMIC DNA]</scope>
    <source>
        <strain evidence="1 2">3A-2</strain>
    </source>
</reference>
<dbReference type="Proteomes" id="UP000250043">
    <property type="component" value="Unassembled WGS sequence"/>
</dbReference>
<name>A0A8E2AWC8_9APHY</name>